<dbReference type="InterPro" id="IPR029063">
    <property type="entry name" value="SAM-dependent_MTases_sf"/>
</dbReference>
<dbReference type="KEGG" id="pard:DN92_01605"/>
<dbReference type="AlphaFoldDB" id="A0A6M9PAZ4"/>
<proteinExistence type="predicted"/>
<evidence type="ECO:0008006" key="3">
    <source>
        <dbReference type="Google" id="ProtNLM"/>
    </source>
</evidence>
<dbReference type="SUPFAM" id="SSF53335">
    <property type="entry name" value="S-adenosyl-L-methionine-dependent methyltransferases"/>
    <property type="match status" value="1"/>
</dbReference>
<accession>A0A6M9PAZ4</accession>
<protein>
    <recommendedName>
        <fullName evidence="3">DUF268 domain-containing protein</fullName>
    </recommendedName>
</protein>
<evidence type="ECO:0000313" key="1">
    <source>
        <dbReference type="EMBL" id="QKM59840.1"/>
    </source>
</evidence>
<dbReference type="RefSeq" id="WP_173959610.1">
    <property type="nucleotide sequence ID" value="NZ_CBCSCC010000006.1"/>
</dbReference>
<gene>
    <name evidence="1" type="ORF">DN92_01605</name>
</gene>
<dbReference type="EMBL" id="CP028940">
    <property type="protein sequence ID" value="QKM59840.1"/>
    <property type="molecule type" value="Genomic_DNA"/>
</dbReference>
<dbReference type="Proteomes" id="UP000501090">
    <property type="component" value="Chromosome"/>
</dbReference>
<evidence type="ECO:0000313" key="2">
    <source>
        <dbReference type="Proteomes" id="UP000501090"/>
    </source>
</evidence>
<dbReference type="InterPro" id="IPR004951">
    <property type="entry name" value="DUF268_CAE_spp"/>
</dbReference>
<reference evidence="1 2" key="1">
    <citation type="submission" date="2018-04" db="EMBL/GenBank/DDBJ databases">
        <title>Polynucleobacter sp. UK-Long2-W17 genome.</title>
        <authorList>
            <person name="Hahn M.W."/>
        </authorList>
    </citation>
    <scope>NUCLEOTIDE SEQUENCE [LARGE SCALE GENOMIC DNA]</scope>
    <source>
        <strain evidence="1 2">UK-Long2-W17</strain>
    </source>
</reference>
<name>A0A6M9PAZ4_9BURK</name>
<keyword evidence="2" id="KW-1185">Reference proteome</keyword>
<dbReference type="Gene3D" id="3.40.50.150">
    <property type="entry name" value="Vaccinia Virus protein VP39"/>
    <property type="match status" value="1"/>
</dbReference>
<sequence>MSLLKKYFRKARFTKHFSAKKNLLEDGRFDMRWEDRYPCLNDATSTTGFDAHYLFHTAWAARVLAKTKPELHVDISSCLRFVSLVSAFVPVRFYDYRPAKLNLSGLESNKADLMNLPFPDHSVQSLSCMHVVEHIGLERYGDPLDAQGDLKAIAELKRVVATGGSLLFVVPLGEKAIIQYNAHRIYTYQQILSYFLDMQLVDFSYINDAGKYIPQANQANTVGQIYGCGCFHFQR</sequence>
<organism evidence="1 2">
    <name type="scientific">Polynucleobacter arcticus</name>
    <dbReference type="NCBI Taxonomy" id="1743165"/>
    <lineage>
        <taxon>Bacteria</taxon>
        <taxon>Pseudomonadati</taxon>
        <taxon>Pseudomonadota</taxon>
        <taxon>Betaproteobacteria</taxon>
        <taxon>Burkholderiales</taxon>
        <taxon>Burkholderiaceae</taxon>
        <taxon>Polynucleobacter</taxon>
    </lineage>
</organism>
<dbReference type="Pfam" id="PF03269">
    <property type="entry name" value="DUF268"/>
    <property type="match status" value="1"/>
</dbReference>